<evidence type="ECO:0000259" key="7">
    <source>
        <dbReference type="Pfam" id="PF25954"/>
    </source>
</evidence>
<dbReference type="EMBL" id="QBMP01000037">
    <property type="protein sequence ID" value="PZO58329.1"/>
    <property type="molecule type" value="Genomic_DNA"/>
</dbReference>
<dbReference type="Proteomes" id="UP000249794">
    <property type="component" value="Unassembled WGS sequence"/>
</dbReference>
<accession>A0A2W4XV53</accession>
<feature type="domain" description="Multidrug resistance protein MdtA-like barrel-sandwich hybrid" evidence="6">
    <location>
        <begin position="62"/>
        <end position="239"/>
    </location>
</feature>
<evidence type="ECO:0000313" key="9">
    <source>
        <dbReference type="EMBL" id="PZO58329.1"/>
    </source>
</evidence>
<keyword evidence="4" id="KW-0175">Coiled coil</keyword>
<evidence type="ECO:0000259" key="6">
    <source>
        <dbReference type="Pfam" id="PF25917"/>
    </source>
</evidence>
<comment type="similarity">
    <text evidence="2">Belongs to the membrane fusion protein (MFP) (TC 8.A.1) family.</text>
</comment>
<dbReference type="AlphaFoldDB" id="A0A2W4XV53"/>
<feature type="coiled-coil region" evidence="4">
    <location>
        <begin position="123"/>
        <end position="181"/>
    </location>
</feature>
<dbReference type="Pfam" id="PF25954">
    <property type="entry name" value="Beta-barrel_RND_2"/>
    <property type="match status" value="1"/>
</dbReference>
<dbReference type="InterPro" id="IPR006143">
    <property type="entry name" value="RND_pump_MFP"/>
</dbReference>
<feature type="region of interest" description="Disordered" evidence="5">
    <location>
        <begin position="13"/>
        <end position="34"/>
    </location>
</feature>
<dbReference type="InterPro" id="IPR058627">
    <property type="entry name" value="MdtA-like_C"/>
</dbReference>
<evidence type="ECO:0000256" key="2">
    <source>
        <dbReference type="ARBA" id="ARBA00009477"/>
    </source>
</evidence>
<dbReference type="NCBIfam" id="TIGR01730">
    <property type="entry name" value="RND_mfp"/>
    <property type="match status" value="1"/>
</dbReference>
<sequence>MMTAGCGLVSPFIPASEAQSGPGRGGAGRSDDGPVAVKTATAQAGSLAGTLTYTGTTRPTQQVALRSQVSGKIIDLTADVGDSVSRGAVLAQLDGDLQAIGVNQAQAELSARRAETAQAEVSIADAQAAVAQAQATLSQAQIDAQRLRQLANQGALSQQQAEAAELAAANAQQTVRSAQSQVSARQQAAASAADRIDVQRSAVAQSRKQLDYADLRSPLAGVVLSRPVDVGDFVESGATVLELGDLSTLEVTVQVSELDIRRLSIGQSAQVQLDAFPNEGKIFGQIERITPVANETSRLLPVSVTIPNLSGKIGSGLLARVQFAAGKQNRVVVPASALEVGKGGEDTVFVVEGEGQQAKAVARAVRVGDRNQDRVEILSGLNPNESFIVQSDRPLASGQAVRLSILSEEI</sequence>
<reference evidence="10" key="1">
    <citation type="submission" date="2018-04" db="EMBL/GenBank/DDBJ databases">
        <authorList>
            <person name="Cornet L."/>
        </authorList>
    </citation>
    <scope>NUCLEOTIDE SEQUENCE [LARGE SCALE GENOMIC DNA]</scope>
</reference>
<protein>
    <submittedName>
        <fullName evidence="9">Efflux RND transporter periplasmic adaptor subunit</fullName>
    </submittedName>
</protein>
<comment type="subcellular location">
    <subcellularLocation>
        <location evidence="1">Cell envelope</location>
    </subcellularLocation>
</comment>
<dbReference type="GO" id="GO:1990281">
    <property type="term" value="C:efflux pump complex"/>
    <property type="evidence" value="ECO:0007669"/>
    <property type="project" value="TreeGrafter"/>
</dbReference>
<evidence type="ECO:0000313" key="10">
    <source>
        <dbReference type="Proteomes" id="UP000249794"/>
    </source>
</evidence>
<feature type="domain" description="Multidrug resistance protein MdtA-like C-terminal permuted SH3" evidence="8">
    <location>
        <begin position="329"/>
        <end position="389"/>
    </location>
</feature>
<comment type="caution">
    <text evidence="9">The sequence shown here is derived from an EMBL/GenBank/DDBJ whole genome shotgun (WGS) entry which is preliminary data.</text>
</comment>
<dbReference type="InterPro" id="IPR058625">
    <property type="entry name" value="MdtA-like_BSH"/>
</dbReference>
<dbReference type="SUPFAM" id="SSF111369">
    <property type="entry name" value="HlyD-like secretion proteins"/>
    <property type="match status" value="2"/>
</dbReference>
<evidence type="ECO:0000256" key="4">
    <source>
        <dbReference type="SAM" id="Coils"/>
    </source>
</evidence>
<dbReference type="Gene3D" id="2.40.50.100">
    <property type="match status" value="1"/>
</dbReference>
<dbReference type="GO" id="GO:0015562">
    <property type="term" value="F:efflux transmembrane transporter activity"/>
    <property type="evidence" value="ECO:0007669"/>
    <property type="project" value="TreeGrafter"/>
</dbReference>
<dbReference type="Gene3D" id="2.40.420.20">
    <property type="match status" value="1"/>
</dbReference>
<evidence type="ECO:0000256" key="5">
    <source>
        <dbReference type="SAM" id="MobiDB-lite"/>
    </source>
</evidence>
<dbReference type="Pfam" id="PF25917">
    <property type="entry name" value="BSH_RND"/>
    <property type="match status" value="1"/>
</dbReference>
<dbReference type="InterPro" id="IPR058792">
    <property type="entry name" value="Beta-barrel_RND_2"/>
</dbReference>
<dbReference type="Pfam" id="PF25967">
    <property type="entry name" value="RND-MFP_C"/>
    <property type="match status" value="1"/>
</dbReference>
<evidence type="ECO:0000256" key="3">
    <source>
        <dbReference type="ARBA" id="ARBA00022448"/>
    </source>
</evidence>
<dbReference type="Gene3D" id="2.40.30.170">
    <property type="match status" value="1"/>
</dbReference>
<dbReference type="PANTHER" id="PTHR30469:SF15">
    <property type="entry name" value="HLYD FAMILY OF SECRETION PROTEINS"/>
    <property type="match status" value="1"/>
</dbReference>
<proteinExistence type="inferred from homology"/>
<organism evidence="9 10">
    <name type="scientific">Phormidesmis priestleyi</name>
    <dbReference type="NCBI Taxonomy" id="268141"/>
    <lineage>
        <taxon>Bacteria</taxon>
        <taxon>Bacillati</taxon>
        <taxon>Cyanobacteriota</taxon>
        <taxon>Cyanophyceae</taxon>
        <taxon>Leptolyngbyales</taxon>
        <taxon>Leptolyngbyaceae</taxon>
        <taxon>Phormidesmis</taxon>
    </lineage>
</organism>
<evidence type="ECO:0000256" key="1">
    <source>
        <dbReference type="ARBA" id="ARBA00004196"/>
    </source>
</evidence>
<keyword evidence="3" id="KW-0813">Transport</keyword>
<dbReference type="PANTHER" id="PTHR30469">
    <property type="entry name" value="MULTIDRUG RESISTANCE PROTEIN MDTA"/>
    <property type="match status" value="1"/>
</dbReference>
<feature type="domain" description="CusB-like beta-barrel" evidence="7">
    <location>
        <begin position="251"/>
        <end position="325"/>
    </location>
</feature>
<evidence type="ECO:0000259" key="8">
    <source>
        <dbReference type="Pfam" id="PF25967"/>
    </source>
</evidence>
<reference evidence="9 10" key="2">
    <citation type="submission" date="2018-06" db="EMBL/GenBank/DDBJ databases">
        <title>Metagenomic assembly of (sub)arctic Cyanobacteria and their associated microbiome from non-axenic cultures.</title>
        <authorList>
            <person name="Baurain D."/>
        </authorList>
    </citation>
    <scope>NUCLEOTIDE SEQUENCE [LARGE SCALE GENOMIC DNA]</scope>
    <source>
        <strain evidence="9">ULC027bin1</strain>
    </source>
</reference>
<gene>
    <name evidence="9" type="ORF">DCF15_05660</name>
</gene>
<dbReference type="Gene3D" id="1.10.287.470">
    <property type="entry name" value="Helix hairpin bin"/>
    <property type="match status" value="2"/>
</dbReference>
<name>A0A2W4XV53_9CYAN</name>